<dbReference type="InterPro" id="IPR058563">
    <property type="entry name" value="Trs120_TRAPPC9_N"/>
</dbReference>
<dbReference type="OrthoDB" id="27962at2759"/>
<dbReference type="EMBL" id="JAEUBF010001150">
    <property type="protein sequence ID" value="KAH3672391.1"/>
    <property type="molecule type" value="Genomic_DNA"/>
</dbReference>
<evidence type="ECO:0000259" key="5">
    <source>
        <dbReference type="Pfam" id="PF26254"/>
    </source>
</evidence>
<keyword evidence="2" id="KW-0333">Golgi apparatus</keyword>
<dbReference type="InterPro" id="IPR058568">
    <property type="entry name" value="Ig_TRAPPC9_Trs120_4th"/>
</dbReference>
<evidence type="ECO:0000313" key="8">
    <source>
        <dbReference type="EMBL" id="KAH3672391.1"/>
    </source>
</evidence>
<accession>A0A9P8TAX9</accession>
<evidence type="ECO:0000259" key="6">
    <source>
        <dbReference type="Pfam" id="PF26282"/>
    </source>
</evidence>
<proteinExistence type="predicted"/>
<reference evidence="8" key="1">
    <citation type="journal article" date="2021" name="Open Biol.">
        <title>Shared evolutionary footprints suggest mitochondrial oxidative damage underlies multiple complex I losses in fungi.</title>
        <authorList>
            <person name="Schikora-Tamarit M.A."/>
            <person name="Marcet-Houben M."/>
            <person name="Nosek J."/>
            <person name="Gabaldon T."/>
        </authorList>
    </citation>
    <scope>NUCLEOTIDE SEQUENCE</scope>
    <source>
        <strain evidence="8">CBS6341</strain>
    </source>
</reference>
<comment type="subcellular location">
    <subcellularLocation>
        <location evidence="1">Golgi apparatus</location>
    </subcellularLocation>
</comment>
<sequence>MDPLSYITPARVRVLLVPIGDITEKQFRSYVKKLRLAFEVRLVDVTPTLNKVFNPQAFPNGRVIYDFNLSLGDQESIFLHDFEPFRKTFIVIGLTNDPNVNYENLAQLSKHYKSSILHSVIVFDNPDVESDNDHIFVHTDRNIETIMCDITKLFLEDLSSYMASYQHITLRSPSSIGAPNDNKKINNQKKRISSGSIISLSLSDPSNNKISMSSANERRQSRIKGRQSKILGNLLLLAGQYTEALKELNDSVTLLNSSKDYLWLGSALEAITVCLVMLAYINNSYSFPSSLNFLVIGSNGNTVKNTPPPATPAGSPRPSTNNIVSSDQLMKICDLPELIYKITNKLIHYYELSYNDSEDCVPNLVYCESILRFLKFSTAIQLSGGFNHFAEDNIIKNIPLQSTKVQNFIENKEELFHFSKKIFKIQLRNMNILSQAKIYSSLSSIYGDMGLQRKRSFVIRALLVTLTSELVSNNVHRGYELHSLLNLILESYGVNKAAESFIEDLHSSNWSQLNKSIVLLSTMICERVCDFNNAVVLKSLLLTRYLNTLTDNEQIKILNEIKSISKNNDVAVHHFDPYLVRDIEVLKPNNAPKKQNKEDPKINKKDPFIYNPFAVVDKTSAAEVYLVQDEYVEFQISLQNPYAFQLNINSIEIPDFEVFKNHFIIPPKSNITITLLTKPLNHGKIDINQIKVKVFNFVAQNFKIARVQKSENFTKLKNGAKAKGDVLTVYRKNLTNNDISERVITKSLSLNITPPQPNLQLLSPPEQVILLEGGHKTISLKLKNNSSEPLSYIKFSIWDSTIEALKKVLNDKDLPVSEVYEIEYFILKKSLRILNPIDRLDPHEEIDLDLDISGKRGMERIKVFIDYGSKIVGDEIFIRTLEVPIAAVVSPSIELASCDIIPLTQKIDATENPIWEYLSKSGVSIDEYVLFLVDLRNTWNKFLTVEIEYESYAIKESILPLETKRILIPMKRIDISEEELLRGIPKLTKKQYILPKISKAEDDFQREAFWYREKILESLKGIWSFENTSISGNVEFRGIRLSQRMQSILRVDKVTIDISLKDIEFQLRGTYYKIKKDQFLTIKVQIMNNTTRDLKGVLRNIPLSSNYNSLDGRLLFNGALQVIVQEKIKPSEVYEFEIGVVILEKGEYEWGAVFEDLLSENQFIAKSPLKIKAV</sequence>
<dbReference type="InterPro" id="IPR058565">
    <property type="entry name" value="Ig_TRAPPC9_Trs120_1st"/>
</dbReference>
<gene>
    <name evidence="8" type="ORF">WICMUC_004227</name>
</gene>
<feature type="domain" description="Trs120/TRAPPC9 TPR region" evidence="4">
    <location>
        <begin position="335"/>
        <end position="568"/>
    </location>
</feature>
<dbReference type="InterPro" id="IPR013935">
    <property type="entry name" value="Trs120_TRAPPC9"/>
</dbReference>
<dbReference type="Pfam" id="PF26282">
    <property type="entry name" value="Ig_TRAPPC9-Trs120_3rd"/>
    <property type="match status" value="1"/>
</dbReference>
<evidence type="ECO:0000259" key="4">
    <source>
        <dbReference type="Pfam" id="PF26251"/>
    </source>
</evidence>
<protein>
    <submittedName>
        <fullName evidence="8">Uncharacterized protein</fullName>
    </submittedName>
</protein>
<name>A0A9P8TAX9_9ASCO</name>
<dbReference type="PANTHER" id="PTHR21512">
    <property type="entry name" value="TRAFFICKING PROTEIN PARTICLE COMPLEX SUBUNIT 9"/>
    <property type="match status" value="1"/>
</dbReference>
<dbReference type="Pfam" id="PF26251">
    <property type="entry name" value="TPR_TRAPPC9-Trs120"/>
    <property type="match status" value="1"/>
</dbReference>
<evidence type="ECO:0000313" key="9">
    <source>
        <dbReference type="Proteomes" id="UP000769528"/>
    </source>
</evidence>
<dbReference type="Pfam" id="PF26280">
    <property type="entry name" value="Ig_TRAPPC9-Trs120_2nd"/>
    <property type="match status" value="1"/>
</dbReference>
<evidence type="ECO:0000256" key="2">
    <source>
        <dbReference type="ARBA" id="ARBA00023034"/>
    </source>
</evidence>
<dbReference type="Proteomes" id="UP000769528">
    <property type="component" value="Unassembled WGS sequence"/>
</dbReference>
<feature type="domain" description="Trs120/TRAPPC9 third Ig-like" evidence="6">
    <location>
        <begin position="893"/>
        <end position="1049"/>
    </location>
</feature>
<organism evidence="8 9">
    <name type="scientific">Wickerhamomyces mucosus</name>
    <dbReference type="NCBI Taxonomy" id="1378264"/>
    <lineage>
        <taxon>Eukaryota</taxon>
        <taxon>Fungi</taxon>
        <taxon>Dikarya</taxon>
        <taxon>Ascomycota</taxon>
        <taxon>Saccharomycotina</taxon>
        <taxon>Saccharomycetes</taxon>
        <taxon>Phaffomycetales</taxon>
        <taxon>Wickerhamomycetaceae</taxon>
        <taxon>Wickerhamomyces</taxon>
    </lineage>
</organism>
<dbReference type="PANTHER" id="PTHR21512:SF5">
    <property type="entry name" value="TRAFFICKING PROTEIN PARTICLE COMPLEX SUBUNIT 9"/>
    <property type="match status" value="1"/>
</dbReference>
<evidence type="ECO:0000259" key="3">
    <source>
        <dbReference type="Pfam" id="PF08626"/>
    </source>
</evidence>
<dbReference type="InterPro" id="IPR058567">
    <property type="entry name" value="Ig_TRAPPC9_Trs120_3rd"/>
</dbReference>
<dbReference type="GO" id="GO:0005802">
    <property type="term" value="C:trans-Golgi network"/>
    <property type="evidence" value="ECO:0007669"/>
    <property type="project" value="TreeGrafter"/>
</dbReference>
<dbReference type="AlphaFoldDB" id="A0A9P8TAX9"/>
<reference evidence="8" key="2">
    <citation type="submission" date="2021-01" db="EMBL/GenBank/DDBJ databases">
        <authorList>
            <person name="Schikora-Tamarit M.A."/>
        </authorList>
    </citation>
    <scope>NUCLEOTIDE SEQUENCE</scope>
    <source>
        <strain evidence="8">CBS6341</strain>
    </source>
</reference>
<dbReference type="Pfam" id="PF26283">
    <property type="entry name" value="Ig_TRAPPC9-Trs120_4th"/>
    <property type="match status" value="1"/>
</dbReference>
<keyword evidence="9" id="KW-1185">Reference proteome</keyword>
<feature type="domain" description="Trs120/TRAPPC9 N-terminal" evidence="3">
    <location>
        <begin position="3"/>
        <end position="290"/>
    </location>
</feature>
<evidence type="ECO:0000256" key="1">
    <source>
        <dbReference type="ARBA" id="ARBA00004555"/>
    </source>
</evidence>
<dbReference type="Pfam" id="PF08626">
    <property type="entry name" value="TRAPPC9-Trs120"/>
    <property type="match status" value="1"/>
</dbReference>
<comment type="caution">
    <text evidence="8">The sequence shown here is derived from an EMBL/GenBank/DDBJ whole genome shotgun (WGS) entry which is preliminary data.</text>
</comment>
<dbReference type="InterPro" id="IPR058564">
    <property type="entry name" value="TPR_TRAPPC9_Trs120"/>
</dbReference>
<dbReference type="Pfam" id="PF26254">
    <property type="entry name" value="Ig_TRAPPC9-Trs120_1st"/>
    <property type="match status" value="1"/>
</dbReference>
<feature type="domain" description="Trs120/TRAPPC9 fourth Ig-like" evidence="7">
    <location>
        <begin position="1055"/>
        <end position="1173"/>
    </location>
</feature>
<feature type="domain" description="Trs120/TRAPPC9 first Ig-like" evidence="5">
    <location>
        <begin position="584"/>
        <end position="752"/>
    </location>
</feature>
<evidence type="ECO:0000259" key="7">
    <source>
        <dbReference type="Pfam" id="PF26283"/>
    </source>
</evidence>